<dbReference type="EMBL" id="CP021056">
    <property type="protein sequence ID" value="QXE21974.1"/>
    <property type="molecule type" value="Genomic_DNA"/>
</dbReference>
<name>A0A975Y3B8_9NOST</name>
<keyword evidence="1" id="KW-1133">Transmembrane helix</keyword>
<reference evidence="2" key="1">
    <citation type="submission" date="2017-04" db="EMBL/GenBank/DDBJ databases">
        <title>Genome deletions in a multicellular cyanobacterial endosymbiont for morphological adaptation in marine diatoms.</title>
        <authorList>
            <person name="Wang Y."/>
            <person name="Gao H."/>
            <person name="Li R."/>
            <person name="Xu X."/>
        </authorList>
    </citation>
    <scope>NUCLEOTIDE SEQUENCE</scope>
    <source>
        <strain evidence="2">FACHB 800</strain>
    </source>
</reference>
<organism evidence="2 3">
    <name type="scientific">Richelia sinica FACHB-800</name>
    <dbReference type="NCBI Taxonomy" id="1357546"/>
    <lineage>
        <taxon>Bacteria</taxon>
        <taxon>Bacillati</taxon>
        <taxon>Cyanobacteriota</taxon>
        <taxon>Cyanophyceae</taxon>
        <taxon>Nostocales</taxon>
        <taxon>Nostocaceae</taxon>
        <taxon>Richelia</taxon>
    </lineage>
</organism>
<dbReference type="KEGG" id="rsin:B6N60_00652"/>
<feature type="transmembrane region" description="Helical" evidence="1">
    <location>
        <begin position="12"/>
        <end position="29"/>
    </location>
</feature>
<gene>
    <name evidence="2" type="ORF">B6N60_00652</name>
</gene>
<evidence type="ECO:0000313" key="2">
    <source>
        <dbReference type="EMBL" id="QXE21974.1"/>
    </source>
</evidence>
<protein>
    <submittedName>
        <fullName evidence="2">Uncharacterized protein</fullName>
    </submittedName>
</protein>
<keyword evidence="1" id="KW-0472">Membrane</keyword>
<proteinExistence type="predicted"/>
<keyword evidence="3" id="KW-1185">Reference proteome</keyword>
<dbReference type="AlphaFoldDB" id="A0A975Y3B8"/>
<dbReference type="Proteomes" id="UP000683511">
    <property type="component" value="Chromosome"/>
</dbReference>
<evidence type="ECO:0000313" key="3">
    <source>
        <dbReference type="Proteomes" id="UP000683511"/>
    </source>
</evidence>
<accession>A0A975Y3B8</accession>
<evidence type="ECO:0000256" key="1">
    <source>
        <dbReference type="SAM" id="Phobius"/>
    </source>
</evidence>
<sequence>MHKIFNPQLITIWLLGINLSVTPLVLTAYQPPADQKPPSGYSDSSGVR</sequence>
<keyword evidence="1" id="KW-0812">Transmembrane</keyword>